<name>A0A426XMK6_ENSVE</name>
<dbReference type="EMBL" id="AMZH03019198">
    <property type="protein sequence ID" value="RRT40672.1"/>
    <property type="molecule type" value="Genomic_DNA"/>
</dbReference>
<evidence type="ECO:0000313" key="2">
    <source>
        <dbReference type="Proteomes" id="UP000287651"/>
    </source>
</evidence>
<gene>
    <name evidence="1" type="ORF">B296_00017956</name>
</gene>
<accession>A0A426XMK6</accession>
<sequence length="129" mass="14787">MIHRVDTFRGRTFDLLYPRYLDLDFQGYMISLGNQSLMYHSFRGPTLHDDLMHMENLFCFLSSTMHVIFPLGFPTKGFRTQMLLLKAVSAMAGEGTEAMATGNKVATVDRTWMGEEEERKGLAMRLGRL</sequence>
<protein>
    <submittedName>
        <fullName evidence="1">Uncharacterized protein</fullName>
    </submittedName>
</protein>
<reference evidence="1 2" key="1">
    <citation type="journal article" date="2014" name="Agronomy (Basel)">
        <title>A Draft Genome Sequence for Ensete ventricosum, the Drought-Tolerant Tree Against Hunger.</title>
        <authorList>
            <person name="Harrison J."/>
            <person name="Moore K.A."/>
            <person name="Paszkiewicz K."/>
            <person name="Jones T."/>
            <person name="Grant M."/>
            <person name="Ambacheew D."/>
            <person name="Muzemil S."/>
            <person name="Studholme D.J."/>
        </authorList>
    </citation>
    <scope>NUCLEOTIDE SEQUENCE [LARGE SCALE GENOMIC DNA]</scope>
</reference>
<evidence type="ECO:0000313" key="1">
    <source>
        <dbReference type="EMBL" id="RRT40672.1"/>
    </source>
</evidence>
<comment type="caution">
    <text evidence="1">The sequence shown here is derived from an EMBL/GenBank/DDBJ whole genome shotgun (WGS) entry which is preliminary data.</text>
</comment>
<dbReference type="Proteomes" id="UP000287651">
    <property type="component" value="Unassembled WGS sequence"/>
</dbReference>
<proteinExistence type="predicted"/>
<dbReference type="AlphaFoldDB" id="A0A426XMK6"/>
<organism evidence="1 2">
    <name type="scientific">Ensete ventricosum</name>
    <name type="common">Abyssinian banana</name>
    <name type="synonym">Musa ensete</name>
    <dbReference type="NCBI Taxonomy" id="4639"/>
    <lineage>
        <taxon>Eukaryota</taxon>
        <taxon>Viridiplantae</taxon>
        <taxon>Streptophyta</taxon>
        <taxon>Embryophyta</taxon>
        <taxon>Tracheophyta</taxon>
        <taxon>Spermatophyta</taxon>
        <taxon>Magnoliopsida</taxon>
        <taxon>Liliopsida</taxon>
        <taxon>Zingiberales</taxon>
        <taxon>Musaceae</taxon>
        <taxon>Ensete</taxon>
    </lineage>
</organism>